<feature type="region of interest" description="Disordered" evidence="1">
    <location>
        <begin position="735"/>
        <end position="768"/>
    </location>
</feature>
<feature type="compositionally biased region" description="Basic and acidic residues" evidence="1">
    <location>
        <begin position="247"/>
        <end position="264"/>
    </location>
</feature>
<keyword evidence="2" id="KW-1133">Transmembrane helix</keyword>
<evidence type="ECO:0000313" key="4">
    <source>
        <dbReference type="Proteomes" id="UP000613740"/>
    </source>
</evidence>
<protein>
    <submittedName>
        <fullName evidence="3">Uncharacterized protein</fullName>
    </submittedName>
</protein>
<keyword evidence="2" id="KW-0812">Transmembrane</keyword>
<reference evidence="3" key="1">
    <citation type="journal article" date="2020" name="bioRxiv">
        <title>Comparative genomics of Chlamydomonas.</title>
        <authorList>
            <person name="Craig R.J."/>
            <person name="Hasan A.R."/>
            <person name="Ness R.W."/>
            <person name="Keightley P.D."/>
        </authorList>
    </citation>
    <scope>NUCLEOTIDE SEQUENCE</scope>
    <source>
        <strain evidence="3">CCAP 11/173</strain>
    </source>
</reference>
<feature type="region of interest" description="Disordered" evidence="1">
    <location>
        <begin position="278"/>
        <end position="322"/>
    </location>
</feature>
<evidence type="ECO:0000313" key="3">
    <source>
        <dbReference type="EMBL" id="KAG2447849.1"/>
    </source>
</evidence>
<feature type="transmembrane region" description="Helical" evidence="2">
    <location>
        <begin position="42"/>
        <end position="62"/>
    </location>
</feature>
<comment type="caution">
    <text evidence="3">The sequence shown here is derived from an EMBL/GenBank/DDBJ whole genome shotgun (WGS) entry which is preliminary data.</text>
</comment>
<feature type="region of interest" description="Disordered" evidence="1">
    <location>
        <begin position="232"/>
        <end position="266"/>
    </location>
</feature>
<dbReference type="AlphaFoldDB" id="A0A836B5G9"/>
<feature type="region of interest" description="Disordered" evidence="1">
    <location>
        <begin position="95"/>
        <end position="125"/>
    </location>
</feature>
<keyword evidence="2" id="KW-0472">Membrane</keyword>
<name>A0A836B5G9_9CHLO</name>
<organism evidence="3 4">
    <name type="scientific">Chlamydomonas schloesseri</name>
    <dbReference type="NCBI Taxonomy" id="2026947"/>
    <lineage>
        <taxon>Eukaryota</taxon>
        <taxon>Viridiplantae</taxon>
        <taxon>Chlorophyta</taxon>
        <taxon>core chlorophytes</taxon>
        <taxon>Chlorophyceae</taxon>
        <taxon>CS clade</taxon>
        <taxon>Chlamydomonadales</taxon>
        <taxon>Chlamydomonadaceae</taxon>
        <taxon>Chlamydomonas</taxon>
    </lineage>
</organism>
<dbReference type="Proteomes" id="UP000613740">
    <property type="component" value="Unassembled WGS sequence"/>
</dbReference>
<proteinExistence type="predicted"/>
<dbReference type="EMBL" id="JAEHOD010000020">
    <property type="protein sequence ID" value="KAG2447849.1"/>
    <property type="molecule type" value="Genomic_DNA"/>
</dbReference>
<feature type="transmembrane region" description="Helical" evidence="2">
    <location>
        <begin position="20"/>
        <end position="37"/>
    </location>
</feature>
<gene>
    <name evidence="3" type="ORF">HYH02_007305</name>
</gene>
<feature type="compositionally biased region" description="Polar residues" evidence="1">
    <location>
        <begin position="292"/>
        <end position="308"/>
    </location>
</feature>
<keyword evidence="4" id="KW-1185">Reference proteome</keyword>
<sequence>MYVQHLLRGPGSDLTPTSARALYVSAGLASVIAFSTLQRTNVWVEVVYSLVTAAATVVLASWHGGASIPQLLLHRVVVLGVNLGIAKLGGSHSLGRHGGERVSSATARQAAARGGSNGSGSGVGGRGTGLAEAALLRVESKAVAGKQGPTGLRARVVSARPPHQGVQDAAASSKPKIGPVDGSAVAVAPAAAAGEGGRSDGSSEVAAAVSAAAALCGRGRAYVRPGNSYLPAAGAAPLKPTASVGPAHEERGSEAGEDSAHSEDSAEVGCLAADAGAGLEEPPAAGRHRLSSDSAACQQKPQDPSTGEGQQGDASAWQPPDVMRYRPFVRHTTAVMKLEGPGVEPEALGAGWQRRVQQAVLEAVAAGGFGLPGERLTLTLPLALAAASAGATAAARGGAGEGPDAASVQGGAGPSAAGPSAAAGAALAVARSAEVYVRRGCVELTVDVREWLGPGLGLGCGQAQHACRLQQPQPQLQHHHQHQQEPRGAHPSALLRAVASALELAGTPAGTQPVSGNAAPSFGQHSSQNAAGCVTACFHGSVRTAAGPARGSAAGNAAASDWRFHSAAVEPRVLPLAWPSALTGARHAQPQAPIASVLRLELELELSARAANAMACGCCCCGCCCAAAEAPGRPHRQVPPVDTAGADGRLAQGVPLGPEPLRPESAQAAGPAGAYCIGSNHTATSSSGSSSLLELLQQQLGLEVLVRCGGAFLPTRLAAVVRRQQKVAMPHAARNNNTDTYTVPAVGDEAAPPPEAQQTSTAAGAASGTGFSVPTAAAARPLRAPRTSRLLLRGARVHGSQAAGAAAGVAGGVLRGFRDAISTSSSSSSGGACVDCARYSPASSSSSSSSSSSNVDASSVASMSAAGERALDTTSNSAGTGVICGTGGSGFTRVPGSPTCSPTAAAAAATAGGDLGSHTSCAPCCHTVAGKKAQSSCVGPGETCTVGNGCDGGCRRGQRLVLGIEVELLQPKSGAGGVPLRLLGAESVALVDVRLRGRPCATLPVLLLPAHMQRAAAVAEELSGLLAPQSHQTQGRPERVPTAAMEQVATTAAPATADPPPRQLSGKQGAGPTVGCGGALWGSDTDDADDHHDGLPLGGDLLSDLGALLLLGAAGRCGPAGGVPGAAAAAGWQHVLSYVEGRGMVATASWLRQCRAERGA</sequence>
<feature type="compositionally biased region" description="Gly residues" evidence="1">
    <location>
        <begin position="115"/>
        <end position="125"/>
    </location>
</feature>
<feature type="region of interest" description="Disordered" evidence="1">
    <location>
        <begin position="394"/>
        <end position="419"/>
    </location>
</feature>
<feature type="compositionally biased region" description="Low complexity" evidence="1">
    <location>
        <begin position="756"/>
        <end position="768"/>
    </location>
</feature>
<feature type="region of interest" description="Disordered" evidence="1">
    <location>
        <begin position="471"/>
        <end position="491"/>
    </location>
</feature>
<evidence type="ECO:0000256" key="1">
    <source>
        <dbReference type="SAM" id="MobiDB-lite"/>
    </source>
</evidence>
<evidence type="ECO:0000256" key="2">
    <source>
        <dbReference type="SAM" id="Phobius"/>
    </source>
</evidence>
<feature type="region of interest" description="Disordered" evidence="1">
    <location>
        <begin position="1028"/>
        <end position="1070"/>
    </location>
</feature>
<accession>A0A836B5G9</accession>